<reference evidence="3 4" key="1">
    <citation type="submission" date="2018-11" db="EMBL/GenBank/DDBJ databases">
        <authorList>
            <consortium name="Pathogen Informatics"/>
        </authorList>
    </citation>
    <scope>NUCLEOTIDE SEQUENCE [LARGE SCALE GENOMIC DNA]</scope>
</reference>
<feature type="compositionally biased region" description="Low complexity" evidence="1">
    <location>
        <begin position="208"/>
        <end position="221"/>
    </location>
</feature>
<gene>
    <name evidence="3" type="ORF">CGOC_LOCUS11560</name>
</gene>
<dbReference type="Proteomes" id="UP000271889">
    <property type="component" value="Unassembled WGS sequence"/>
</dbReference>
<dbReference type="InterPro" id="IPR013087">
    <property type="entry name" value="Znf_C2H2_type"/>
</dbReference>
<protein>
    <recommendedName>
        <fullName evidence="2">C2H2-type domain-containing protein</fullName>
    </recommendedName>
</protein>
<keyword evidence="4" id="KW-1185">Reference proteome</keyword>
<evidence type="ECO:0000256" key="1">
    <source>
        <dbReference type="SAM" id="MobiDB-lite"/>
    </source>
</evidence>
<evidence type="ECO:0000313" key="3">
    <source>
        <dbReference type="EMBL" id="VDN30471.1"/>
    </source>
</evidence>
<organism evidence="3 4">
    <name type="scientific">Cylicostephanus goldi</name>
    <name type="common">Nematode worm</name>
    <dbReference type="NCBI Taxonomy" id="71465"/>
    <lineage>
        <taxon>Eukaryota</taxon>
        <taxon>Metazoa</taxon>
        <taxon>Ecdysozoa</taxon>
        <taxon>Nematoda</taxon>
        <taxon>Chromadorea</taxon>
        <taxon>Rhabditida</taxon>
        <taxon>Rhabditina</taxon>
        <taxon>Rhabditomorpha</taxon>
        <taxon>Strongyloidea</taxon>
        <taxon>Strongylidae</taxon>
        <taxon>Cylicostephanus</taxon>
    </lineage>
</organism>
<evidence type="ECO:0000313" key="4">
    <source>
        <dbReference type="Proteomes" id="UP000271889"/>
    </source>
</evidence>
<feature type="domain" description="C2H2-type" evidence="2">
    <location>
        <begin position="99"/>
        <end position="120"/>
    </location>
</feature>
<feature type="region of interest" description="Disordered" evidence="1">
    <location>
        <begin position="1"/>
        <end position="41"/>
    </location>
</feature>
<accession>A0A3P7NH26</accession>
<feature type="region of interest" description="Disordered" evidence="1">
    <location>
        <begin position="163"/>
        <end position="237"/>
    </location>
</feature>
<dbReference type="OrthoDB" id="5858372at2759"/>
<dbReference type="PROSITE" id="PS00028">
    <property type="entry name" value="ZINC_FINGER_C2H2_1"/>
    <property type="match status" value="1"/>
</dbReference>
<name>A0A3P7NH26_CYLGO</name>
<proteinExistence type="predicted"/>
<feature type="compositionally biased region" description="Low complexity" evidence="1">
    <location>
        <begin position="8"/>
        <end position="20"/>
    </location>
</feature>
<feature type="compositionally biased region" description="Low complexity" evidence="1">
    <location>
        <begin position="173"/>
        <end position="190"/>
    </location>
</feature>
<feature type="non-terminal residue" evidence="3">
    <location>
        <position position="1"/>
    </location>
</feature>
<sequence>TDGTPLHSPALSSEPTSSSPAVPPPREIELPRVTNTGHSIGPLQREKCPYCMTKESFNRPVEAIEHIVDHGGSILDVKLSFYDDDKLLATETQLTGEKCNVCDVNFDFPTQYYLHLLLKHRMEVTSFYIPNYPKANNVKFVTVMIYRMYPEYTIEFREVMPHARPRTAEPPRSTAAVESSSASSNVEQSQITRTSSDSLVAEPEVEQSKSSVSASSEQSTDVSKEHSVENLPENKNV</sequence>
<dbReference type="EMBL" id="UYRV01117080">
    <property type="protein sequence ID" value="VDN30471.1"/>
    <property type="molecule type" value="Genomic_DNA"/>
</dbReference>
<evidence type="ECO:0000259" key="2">
    <source>
        <dbReference type="PROSITE" id="PS00028"/>
    </source>
</evidence>
<dbReference type="AlphaFoldDB" id="A0A3P7NH26"/>